<evidence type="ECO:0000256" key="1">
    <source>
        <dbReference type="SAM" id="MobiDB-lite"/>
    </source>
</evidence>
<sequence length="271" mass="30422">MFLRRLLPKRPKPEVISEPREETDGEVNIEDGPFDVQLTAVDEQYFEPIQVADNVADAAGARNARIITPALRNDSPTPHQANADVHDDEATATVVPHAEDSKTTPDDVTREINRIRLPVDSEGDEDNCIFTAATSSSGMSRSTTLYVIYEVEQEHGVTRSEDDYEDKGWGAEELSATAASSSTESHQTALHDVENHRLSSVQPSALALTADQSTITTMSPYRNNTQDDTREKQLATEEEDDRPLFKFSKQLLIWMDHLLRLDRRRGNFRKN</sequence>
<comment type="caution">
    <text evidence="2">The sequence shown here is derived from an EMBL/GenBank/DDBJ whole genome shotgun (WGS) entry which is preliminary data.</text>
</comment>
<feature type="compositionally biased region" description="Basic residues" evidence="1">
    <location>
        <begin position="1"/>
        <end position="10"/>
    </location>
</feature>
<feature type="region of interest" description="Disordered" evidence="1">
    <location>
        <begin position="212"/>
        <end position="239"/>
    </location>
</feature>
<name>A0AA39V7E8_9LECA</name>
<reference evidence="2" key="1">
    <citation type="submission" date="2023-03" db="EMBL/GenBank/DDBJ databases">
        <title>Complete genome of Cladonia borealis.</title>
        <authorList>
            <person name="Park H."/>
        </authorList>
    </citation>
    <scope>NUCLEOTIDE SEQUENCE</scope>
    <source>
        <strain evidence="2">ANT050790</strain>
    </source>
</reference>
<keyword evidence="3" id="KW-1185">Reference proteome</keyword>
<evidence type="ECO:0000313" key="3">
    <source>
        <dbReference type="Proteomes" id="UP001166286"/>
    </source>
</evidence>
<dbReference type="EMBL" id="JAFEKC020000002">
    <property type="protein sequence ID" value="KAK0516209.1"/>
    <property type="molecule type" value="Genomic_DNA"/>
</dbReference>
<organism evidence="2 3">
    <name type="scientific">Cladonia borealis</name>
    <dbReference type="NCBI Taxonomy" id="184061"/>
    <lineage>
        <taxon>Eukaryota</taxon>
        <taxon>Fungi</taxon>
        <taxon>Dikarya</taxon>
        <taxon>Ascomycota</taxon>
        <taxon>Pezizomycotina</taxon>
        <taxon>Lecanoromycetes</taxon>
        <taxon>OSLEUM clade</taxon>
        <taxon>Lecanoromycetidae</taxon>
        <taxon>Lecanorales</taxon>
        <taxon>Lecanorineae</taxon>
        <taxon>Cladoniaceae</taxon>
        <taxon>Cladonia</taxon>
    </lineage>
</organism>
<feature type="compositionally biased region" description="Basic and acidic residues" evidence="1">
    <location>
        <begin position="225"/>
        <end position="235"/>
    </location>
</feature>
<accession>A0AA39V7E8</accession>
<dbReference type="Proteomes" id="UP001166286">
    <property type="component" value="Unassembled WGS sequence"/>
</dbReference>
<evidence type="ECO:0000313" key="2">
    <source>
        <dbReference type="EMBL" id="KAK0516209.1"/>
    </source>
</evidence>
<dbReference type="AlphaFoldDB" id="A0AA39V7E8"/>
<feature type="compositionally biased region" description="Basic and acidic residues" evidence="1">
    <location>
        <begin position="11"/>
        <end position="22"/>
    </location>
</feature>
<proteinExistence type="predicted"/>
<protein>
    <submittedName>
        <fullName evidence="2">Uncharacterized protein</fullName>
    </submittedName>
</protein>
<gene>
    <name evidence="2" type="ORF">JMJ35_000812</name>
</gene>
<feature type="region of interest" description="Disordered" evidence="1">
    <location>
        <begin position="1"/>
        <end position="29"/>
    </location>
</feature>
<feature type="compositionally biased region" description="Polar residues" evidence="1">
    <location>
        <begin position="212"/>
        <end position="224"/>
    </location>
</feature>